<gene>
    <name evidence="1" type="ORF">PXEA_LOCUS11132</name>
</gene>
<sequence>MRLLSGGICLDTLAAADTVDIVDTGVHGLRHFVCKYIPAVQFTVSRWCPPYTDQECINLKPTLGGTGLANASDREDPIGLVSGLSNPLGSSKAASGHGIELKSTNRPDCFESSVSTESDGSIGAGHSELTRSPVSPLVASRRQTVLSAYRRLHSLLHRSAKPVRLVYQAAGTEVFFASVSPLHPTLLATFPSVC</sequence>
<evidence type="ECO:0000313" key="1">
    <source>
        <dbReference type="EMBL" id="VEL17692.1"/>
    </source>
</evidence>
<dbReference type="AlphaFoldDB" id="A0A3S4ZR45"/>
<name>A0A3S4ZR45_9PLAT</name>
<evidence type="ECO:0000313" key="2">
    <source>
        <dbReference type="Proteomes" id="UP000784294"/>
    </source>
</evidence>
<dbReference type="OrthoDB" id="272411at2759"/>
<proteinExistence type="predicted"/>
<organism evidence="1 2">
    <name type="scientific">Protopolystoma xenopodis</name>
    <dbReference type="NCBI Taxonomy" id="117903"/>
    <lineage>
        <taxon>Eukaryota</taxon>
        <taxon>Metazoa</taxon>
        <taxon>Spiralia</taxon>
        <taxon>Lophotrochozoa</taxon>
        <taxon>Platyhelminthes</taxon>
        <taxon>Monogenea</taxon>
        <taxon>Polyopisthocotylea</taxon>
        <taxon>Polystomatidea</taxon>
        <taxon>Polystomatidae</taxon>
        <taxon>Protopolystoma</taxon>
    </lineage>
</organism>
<protein>
    <submittedName>
        <fullName evidence="1">Uncharacterized protein</fullName>
    </submittedName>
</protein>
<accession>A0A3S4ZR45</accession>
<comment type="caution">
    <text evidence="1">The sequence shown here is derived from an EMBL/GenBank/DDBJ whole genome shotgun (WGS) entry which is preliminary data.</text>
</comment>
<reference evidence="1" key="1">
    <citation type="submission" date="2018-11" db="EMBL/GenBank/DDBJ databases">
        <authorList>
            <consortium name="Pathogen Informatics"/>
        </authorList>
    </citation>
    <scope>NUCLEOTIDE SEQUENCE</scope>
</reference>
<keyword evidence="2" id="KW-1185">Reference proteome</keyword>
<dbReference type="EMBL" id="CAAALY010033747">
    <property type="protein sequence ID" value="VEL17692.1"/>
    <property type="molecule type" value="Genomic_DNA"/>
</dbReference>
<dbReference type="Proteomes" id="UP000784294">
    <property type="component" value="Unassembled WGS sequence"/>
</dbReference>